<protein>
    <submittedName>
        <fullName evidence="1">Uncharacterized protein</fullName>
    </submittedName>
</protein>
<dbReference type="EMBL" id="CP027750">
    <property type="protein sequence ID" value="AZE29417.1"/>
    <property type="molecule type" value="Genomic_DNA"/>
</dbReference>
<name>A0AAD1E5V5_9PSED</name>
<organism evidence="1 2">
    <name type="scientific">Pseudomonas chlororaphis subsp. aureofaciens</name>
    <dbReference type="NCBI Taxonomy" id="587851"/>
    <lineage>
        <taxon>Bacteria</taxon>
        <taxon>Pseudomonadati</taxon>
        <taxon>Pseudomonadota</taxon>
        <taxon>Gammaproteobacteria</taxon>
        <taxon>Pseudomonadales</taxon>
        <taxon>Pseudomonadaceae</taxon>
        <taxon>Pseudomonas</taxon>
    </lineage>
</organism>
<accession>A0AAD1E5V5</accession>
<sequence length="95" mass="10514">MGQKPLHQGFTHTLPPCCSRDVYPPQPADARPGIWIIGKTADGNQLPVAESAQKALTGLVESIGPAFPIRNQAREKPETFCNGLRFQFQDFRSKH</sequence>
<gene>
    <name evidence="1" type="ORF">C4K07_2632</name>
</gene>
<evidence type="ECO:0000313" key="2">
    <source>
        <dbReference type="Proteomes" id="UP000280455"/>
    </source>
</evidence>
<reference evidence="1 2" key="1">
    <citation type="submission" date="2018-03" db="EMBL/GenBank/DDBJ databases">
        <title>Diversity of phytobeneficial traits revealed by whole-genome analysis of worldwide-isolated phenazine-producing Pseudomonas spp.</title>
        <authorList>
            <person name="Biessy A."/>
            <person name="Novinscak A."/>
            <person name="Blom J."/>
            <person name="Leger G."/>
            <person name="Thomashow L.S."/>
            <person name="Cazorla F.M."/>
            <person name="Josic D."/>
            <person name="Filion M."/>
        </authorList>
    </citation>
    <scope>NUCLEOTIDE SEQUENCE [LARGE SCALE GENOMIC DNA]</scope>
    <source>
        <strain evidence="1 2">ChPhzS24</strain>
    </source>
</reference>
<dbReference type="Proteomes" id="UP000280455">
    <property type="component" value="Chromosome"/>
</dbReference>
<proteinExistence type="predicted"/>
<evidence type="ECO:0000313" key="1">
    <source>
        <dbReference type="EMBL" id="AZE29417.1"/>
    </source>
</evidence>
<dbReference type="AlphaFoldDB" id="A0AAD1E5V5"/>